<proteinExistence type="predicted"/>
<accession>A0A7J5LDP5</accession>
<dbReference type="Proteomes" id="UP000467334">
    <property type="component" value="Unassembled WGS sequence"/>
</dbReference>
<protein>
    <recommendedName>
        <fullName evidence="1">HNH nuclease domain-containing protein</fullName>
    </recommendedName>
</protein>
<dbReference type="Gene3D" id="3.90.75.20">
    <property type="match status" value="1"/>
</dbReference>
<dbReference type="Pfam" id="PF13392">
    <property type="entry name" value="HNH_3"/>
    <property type="match status" value="1"/>
</dbReference>
<dbReference type="InterPro" id="IPR003615">
    <property type="entry name" value="HNH_nuc"/>
</dbReference>
<evidence type="ECO:0000259" key="1">
    <source>
        <dbReference type="Pfam" id="PF13392"/>
    </source>
</evidence>
<comment type="caution">
    <text evidence="2">The sequence shown here is derived from an EMBL/GenBank/DDBJ whole genome shotgun (WGS) entry which is preliminary data.</text>
</comment>
<feature type="domain" description="HNH nuclease" evidence="1">
    <location>
        <begin position="97"/>
        <end position="123"/>
    </location>
</feature>
<dbReference type="SUPFAM" id="SSF54060">
    <property type="entry name" value="His-Me finger endonucleases"/>
    <property type="match status" value="1"/>
</dbReference>
<dbReference type="InterPro" id="IPR044925">
    <property type="entry name" value="His-Me_finger_sf"/>
</dbReference>
<reference evidence="2 3" key="1">
    <citation type="journal article" date="2019" name="Nat. Med.">
        <title>A library of human gut bacterial isolates paired with longitudinal multiomics data enables mechanistic microbiome research.</title>
        <authorList>
            <person name="Poyet M."/>
            <person name="Groussin M."/>
            <person name="Gibbons S.M."/>
            <person name="Avila-Pacheco J."/>
            <person name="Jiang X."/>
            <person name="Kearney S.M."/>
            <person name="Perrotta A.R."/>
            <person name="Berdy B."/>
            <person name="Zhao S."/>
            <person name="Lieberman T.D."/>
            <person name="Swanson P.K."/>
            <person name="Smith M."/>
            <person name="Roesemann S."/>
            <person name="Alexander J.E."/>
            <person name="Rich S.A."/>
            <person name="Livny J."/>
            <person name="Vlamakis H."/>
            <person name="Clish C."/>
            <person name="Bullock K."/>
            <person name="Deik A."/>
            <person name="Scott J."/>
            <person name="Pierce K.A."/>
            <person name="Xavier R.J."/>
            <person name="Alm E.J."/>
        </authorList>
    </citation>
    <scope>NUCLEOTIDE SEQUENCE [LARGE SCALE GENOMIC DNA]</scope>
    <source>
        <strain evidence="2 3">BIOML-A6</strain>
    </source>
</reference>
<sequence length="179" mass="20221">MNRKLLKALDDNGFVTIDFPEGSVKVNPDTLQVYTPKGYPAKQRILFGYKASIITFCLGNKRQKTYHLFEHRLVVYLFGDANHNVISKVAGGGSKYEIIDHLDSNKLNNLPENLQIVTKRQNSSKEKTIKSGLPVGVSLDKRRNKYQAKIQINGKRKTSKCFDTPSEASQAYIEMLNSL</sequence>
<evidence type="ECO:0000313" key="3">
    <source>
        <dbReference type="Proteomes" id="UP000467334"/>
    </source>
</evidence>
<organism evidence="2 3">
    <name type="scientific">Bacteroides stercoris</name>
    <dbReference type="NCBI Taxonomy" id="46506"/>
    <lineage>
        <taxon>Bacteria</taxon>
        <taxon>Pseudomonadati</taxon>
        <taxon>Bacteroidota</taxon>
        <taxon>Bacteroidia</taxon>
        <taxon>Bacteroidales</taxon>
        <taxon>Bacteroidaceae</taxon>
        <taxon>Bacteroides</taxon>
    </lineage>
</organism>
<name>A0A7J5LDP5_BACSE</name>
<gene>
    <name evidence="2" type="ORF">F9958_07485</name>
</gene>
<dbReference type="EMBL" id="WCLE01000012">
    <property type="protein sequence ID" value="KAB5314972.1"/>
    <property type="molecule type" value="Genomic_DNA"/>
</dbReference>
<dbReference type="AlphaFoldDB" id="A0A7J5LDP5"/>
<evidence type="ECO:0000313" key="2">
    <source>
        <dbReference type="EMBL" id="KAB5314972.1"/>
    </source>
</evidence>
<dbReference type="RefSeq" id="WP_151871366.1">
    <property type="nucleotide sequence ID" value="NZ_JAQDZO010000008.1"/>
</dbReference>